<dbReference type="EMBL" id="STGT01000003">
    <property type="protein sequence ID" value="THV13752.1"/>
    <property type="molecule type" value="Genomic_DNA"/>
</dbReference>
<dbReference type="RefSeq" id="WP_136558460.1">
    <property type="nucleotide sequence ID" value="NZ_STGT01000003.1"/>
</dbReference>
<accession>A0ABY2QT29</accession>
<name>A0ABY2QT29_9HYPH</name>
<protein>
    <submittedName>
        <fullName evidence="1">Uncharacterized protein</fullName>
    </submittedName>
</protein>
<organism evidence="1 2">
    <name type="scientific">Rhizobium rhizophilum</name>
    <dbReference type="NCBI Taxonomy" id="1850373"/>
    <lineage>
        <taxon>Bacteria</taxon>
        <taxon>Pseudomonadati</taxon>
        <taxon>Pseudomonadota</taxon>
        <taxon>Alphaproteobacteria</taxon>
        <taxon>Hyphomicrobiales</taxon>
        <taxon>Rhizobiaceae</taxon>
        <taxon>Rhizobium/Agrobacterium group</taxon>
        <taxon>Rhizobium</taxon>
    </lineage>
</organism>
<reference evidence="1 2" key="1">
    <citation type="submission" date="2019-04" db="EMBL/GenBank/DDBJ databases">
        <title>Genome sequence of strain 7209-2.</title>
        <authorList>
            <person name="Gao J."/>
            <person name="Sun J."/>
        </authorList>
    </citation>
    <scope>NUCLEOTIDE SEQUENCE [LARGE SCALE GENOMIC DNA]</scope>
    <source>
        <strain evidence="1 2">7209-2</strain>
    </source>
</reference>
<sequence>MIEFATTTPPPAPRPSCRHIAVGRLADIICELQGSGEPVTEEELTARNIPLSIATRYRDQALEAARRNFVKQV</sequence>
<comment type="caution">
    <text evidence="1">The sequence shown here is derived from an EMBL/GenBank/DDBJ whole genome shotgun (WGS) entry which is preliminary data.</text>
</comment>
<evidence type="ECO:0000313" key="1">
    <source>
        <dbReference type="EMBL" id="THV13752.1"/>
    </source>
</evidence>
<evidence type="ECO:0000313" key="2">
    <source>
        <dbReference type="Proteomes" id="UP000309667"/>
    </source>
</evidence>
<keyword evidence="2" id="KW-1185">Reference proteome</keyword>
<proteinExistence type="predicted"/>
<dbReference type="Proteomes" id="UP000309667">
    <property type="component" value="Unassembled WGS sequence"/>
</dbReference>
<gene>
    <name evidence="1" type="ORF">E9677_12655</name>
</gene>